<name>A0A9E7U6D1_9EURY</name>
<evidence type="ECO:0000256" key="2">
    <source>
        <dbReference type="SAM" id="Phobius"/>
    </source>
</evidence>
<dbReference type="Proteomes" id="UP001057580">
    <property type="component" value="Chromosome"/>
</dbReference>
<dbReference type="KEGG" id="ssai:N0B31_08665"/>
<feature type="transmembrane region" description="Helical" evidence="2">
    <location>
        <begin position="74"/>
        <end position="92"/>
    </location>
</feature>
<feature type="compositionally biased region" description="Basic and acidic residues" evidence="1">
    <location>
        <begin position="190"/>
        <end position="206"/>
    </location>
</feature>
<sequence length="382" mass="38061">MVDPVGLLVVVVAAFAGGAFGAAVGALPALTLAGVALVVGELAELLGGAPPPTAGSPVALGATGLTASVGLGPFLGPQVAFAGGAAAAAFAARKGSLDHPFPYHHAKAVARPLGLRADALVAGGAFGVVGLLLTGLSAGTFGPVGGTLPWPGLPWDPLAFSIVVSGFLHRLAFGYPLVGTVRGGVLDMRPYARGERRGPPPTRSDEDASPPDAEELASTHLSRFVVEPWRPEQSDWVRVALVGVGAGVLAALVTYLTGRPLLAFGLAVASLAFVLVDDERIPDAFPVTYHVALPAGVAVVGLAGSATGGAVAAAVSPAVALVAGALVGTFAALVGEVAQRVLYAHADTHLDPPMVAILLTSFLLAVLDVAGVLTQNTIPTPF</sequence>
<keyword evidence="2" id="KW-0472">Membrane</keyword>
<keyword evidence="2" id="KW-1133">Transmembrane helix</keyword>
<protein>
    <recommendedName>
        <fullName evidence="3">DUF7973 domain-containing protein</fullName>
    </recommendedName>
</protein>
<evidence type="ECO:0000313" key="5">
    <source>
        <dbReference type="Proteomes" id="UP001057580"/>
    </source>
</evidence>
<dbReference type="GeneID" id="74942489"/>
<accession>A0A9E7U6D1</accession>
<feature type="transmembrane region" description="Helical" evidence="2">
    <location>
        <begin position="113"/>
        <end position="138"/>
    </location>
</feature>
<dbReference type="AlphaFoldDB" id="A0A9E7U6D1"/>
<feature type="transmembrane region" description="Helical" evidence="2">
    <location>
        <begin position="284"/>
        <end position="304"/>
    </location>
</feature>
<dbReference type="Pfam" id="PF25928">
    <property type="entry name" value="DUF7973"/>
    <property type="match status" value="1"/>
</dbReference>
<proteinExistence type="predicted"/>
<dbReference type="RefSeq" id="WP_260643469.1">
    <property type="nucleotide sequence ID" value="NZ_CP104003.1"/>
</dbReference>
<feature type="region of interest" description="Disordered" evidence="1">
    <location>
        <begin position="190"/>
        <end position="213"/>
    </location>
</feature>
<evidence type="ECO:0000313" key="4">
    <source>
        <dbReference type="EMBL" id="UWM56355.1"/>
    </source>
</evidence>
<keyword evidence="2" id="KW-0812">Transmembrane</keyword>
<feature type="domain" description="DUF7973" evidence="3">
    <location>
        <begin position="9"/>
        <end position="378"/>
    </location>
</feature>
<evidence type="ECO:0000259" key="3">
    <source>
        <dbReference type="Pfam" id="PF25928"/>
    </source>
</evidence>
<feature type="transmembrane region" description="Helical" evidence="2">
    <location>
        <begin position="158"/>
        <end position="178"/>
    </location>
</feature>
<feature type="transmembrane region" description="Helical" evidence="2">
    <location>
        <begin position="310"/>
        <end position="334"/>
    </location>
</feature>
<dbReference type="InterPro" id="IPR058279">
    <property type="entry name" value="DUF7973"/>
</dbReference>
<feature type="transmembrane region" description="Helical" evidence="2">
    <location>
        <begin position="236"/>
        <end position="255"/>
    </location>
</feature>
<organism evidence="4 5">
    <name type="scientific">Salinirubellus salinus</name>
    <dbReference type="NCBI Taxonomy" id="1364945"/>
    <lineage>
        <taxon>Archaea</taxon>
        <taxon>Methanobacteriati</taxon>
        <taxon>Methanobacteriota</taxon>
        <taxon>Stenosarchaea group</taxon>
        <taxon>Halobacteria</taxon>
        <taxon>Halobacteriales</taxon>
        <taxon>Natronomonadaceae</taxon>
        <taxon>Salinirubellus</taxon>
    </lineage>
</organism>
<reference evidence="4" key="1">
    <citation type="submission" date="2022-09" db="EMBL/GenBank/DDBJ databases">
        <title>Diverse halophilic archaea isolated from saline environments.</title>
        <authorList>
            <person name="Cui H.-L."/>
        </authorList>
    </citation>
    <scope>NUCLEOTIDE SEQUENCE</scope>
    <source>
        <strain evidence="4">ZS-35-S2</strain>
    </source>
</reference>
<gene>
    <name evidence="4" type="ORF">N0B31_08665</name>
</gene>
<feature type="transmembrane region" description="Helical" evidence="2">
    <location>
        <begin position="355"/>
        <end position="373"/>
    </location>
</feature>
<dbReference type="EMBL" id="CP104003">
    <property type="protein sequence ID" value="UWM56355.1"/>
    <property type="molecule type" value="Genomic_DNA"/>
</dbReference>
<keyword evidence="5" id="KW-1185">Reference proteome</keyword>
<evidence type="ECO:0000256" key="1">
    <source>
        <dbReference type="SAM" id="MobiDB-lite"/>
    </source>
</evidence>